<name>A0A387HMK3_9ACTN</name>
<keyword evidence="2" id="KW-1185">Reference proteome</keyword>
<evidence type="ECO:0000313" key="1">
    <source>
        <dbReference type="EMBL" id="AYG85156.1"/>
    </source>
</evidence>
<dbReference type="EMBL" id="CP032698">
    <property type="protein sequence ID" value="AYG85156.1"/>
    <property type="molecule type" value="Genomic_DNA"/>
</dbReference>
<organism evidence="1 2">
    <name type="scientific">Streptomyces hundungensis</name>
    <dbReference type="NCBI Taxonomy" id="1077946"/>
    <lineage>
        <taxon>Bacteria</taxon>
        <taxon>Bacillati</taxon>
        <taxon>Actinomycetota</taxon>
        <taxon>Actinomycetes</taxon>
        <taxon>Kitasatosporales</taxon>
        <taxon>Streptomycetaceae</taxon>
        <taxon>Streptomyces</taxon>
    </lineage>
</organism>
<evidence type="ECO:0008006" key="3">
    <source>
        <dbReference type="Google" id="ProtNLM"/>
    </source>
</evidence>
<gene>
    <name evidence="1" type="ORF">DWB77_07373</name>
</gene>
<proteinExistence type="predicted"/>
<dbReference type="KEGG" id="shun:DWB77_07373"/>
<dbReference type="Proteomes" id="UP000271554">
    <property type="component" value="Chromosome"/>
</dbReference>
<dbReference type="AlphaFoldDB" id="A0A387HMK3"/>
<reference evidence="1 2" key="1">
    <citation type="submission" date="2018-10" db="EMBL/GenBank/DDBJ databases">
        <title>Relationship between Morphology and Antimicrobial Activity in Streptomyces.</title>
        <authorList>
            <person name="Kang H.J."/>
            <person name="Kim S.B."/>
        </authorList>
    </citation>
    <scope>NUCLEOTIDE SEQUENCE [LARGE SCALE GENOMIC DNA]</scope>
    <source>
        <strain evidence="1 2">BH38</strain>
    </source>
</reference>
<accession>A0A387HMK3</accession>
<sequence length="37" mass="4094">MAELTDAASLEYVASLVSYGLWHRSWGVVAERLGLNQ</sequence>
<evidence type="ECO:0000313" key="2">
    <source>
        <dbReference type="Proteomes" id="UP000271554"/>
    </source>
</evidence>
<protein>
    <recommendedName>
        <fullName evidence="3">MarR family transcriptional regulator</fullName>
    </recommendedName>
</protein>